<keyword evidence="4" id="KW-1133">Transmembrane helix</keyword>
<keyword evidence="4" id="KW-0472">Membrane</keyword>
<evidence type="ECO:0000256" key="1">
    <source>
        <dbReference type="ARBA" id="ARBA00022801"/>
    </source>
</evidence>
<keyword evidence="2" id="KW-0442">Lipid degradation</keyword>
<keyword evidence="6" id="KW-1185">Reference proteome</keyword>
<dbReference type="OrthoDB" id="9814760at2"/>
<name>A0A4Q0NYD9_9FLAO</name>
<protein>
    <submittedName>
        <fullName evidence="5">Platelet-activating factor acetylhydrolase isoform II</fullName>
    </submittedName>
</protein>
<keyword evidence="4" id="KW-0812">Transmembrane</keyword>
<dbReference type="InterPro" id="IPR029058">
    <property type="entry name" value="AB_hydrolase_fold"/>
</dbReference>
<feature type="transmembrane region" description="Helical" evidence="4">
    <location>
        <begin position="30"/>
        <end position="45"/>
    </location>
</feature>
<dbReference type="PANTHER" id="PTHR10272:SF0">
    <property type="entry name" value="PLATELET-ACTIVATING FACTOR ACETYLHYDROLASE"/>
    <property type="match status" value="1"/>
</dbReference>
<comment type="caution">
    <text evidence="5">The sequence shown here is derived from an EMBL/GenBank/DDBJ whole genome shotgun (WGS) entry which is preliminary data.</text>
</comment>
<reference evidence="5 6" key="1">
    <citation type="submission" date="2018-07" db="EMBL/GenBank/DDBJ databases">
        <title>Leeuwenhoekiella genomics.</title>
        <authorList>
            <person name="Tahon G."/>
            <person name="Willems A."/>
        </authorList>
    </citation>
    <scope>NUCLEOTIDE SEQUENCE [LARGE SCALE GENOMIC DNA]</scope>
    <source>
        <strain evidence="5 6">LMG 29608</strain>
    </source>
</reference>
<dbReference type="SUPFAM" id="SSF53474">
    <property type="entry name" value="alpha/beta-Hydrolases"/>
    <property type="match status" value="1"/>
</dbReference>
<organism evidence="5 6">
    <name type="scientific">Leeuwenhoekiella polynyae</name>
    <dbReference type="NCBI Taxonomy" id="1550906"/>
    <lineage>
        <taxon>Bacteria</taxon>
        <taxon>Pseudomonadati</taxon>
        <taxon>Bacteroidota</taxon>
        <taxon>Flavobacteriia</taxon>
        <taxon>Flavobacteriales</taxon>
        <taxon>Flavobacteriaceae</taxon>
        <taxon>Leeuwenhoekiella</taxon>
    </lineage>
</organism>
<feature type="transmembrane region" description="Helical" evidence="4">
    <location>
        <begin position="79"/>
        <end position="98"/>
    </location>
</feature>
<keyword evidence="1 5" id="KW-0378">Hydrolase</keyword>
<feature type="transmembrane region" description="Helical" evidence="4">
    <location>
        <begin position="51"/>
        <end position="67"/>
    </location>
</feature>
<evidence type="ECO:0000313" key="5">
    <source>
        <dbReference type="EMBL" id="RXG17094.1"/>
    </source>
</evidence>
<dbReference type="Pfam" id="PF03403">
    <property type="entry name" value="PAF-AH_p_II"/>
    <property type="match status" value="1"/>
</dbReference>
<evidence type="ECO:0000313" key="6">
    <source>
        <dbReference type="Proteomes" id="UP000289859"/>
    </source>
</evidence>
<evidence type="ECO:0000256" key="4">
    <source>
        <dbReference type="SAM" id="Phobius"/>
    </source>
</evidence>
<dbReference type="GO" id="GO:0016042">
    <property type="term" value="P:lipid catabolic process"/>
    <property type="evidence" value="ECO:0007669"/>
    <property type="project" value="UniProtKB-KW"/>
</dbReference>
<dbReference type="PANTHER" id="PTHR10272">
    <property type="entry name" value="PLATELET-ACTIVATING FACTOR ACETYLHYDROLASE"/>
    <property type="match status" value="1"/>
</dbReference>
<accession>A0A4Q0NYD9</accession>
<dbReference type="Gene3D" id="3.40.50.1820">
    <property type="entry name" value="alpha/beta hydrolase"/>
    <property type="match status" value="1"/>
</dbReference>
<dbReference type="RefSeq" id="WP_128766494.1">
    <property type="nucleotide sequence ID" value="NZ_JBHUOO010000012.1"/>
</dbReference>
<gene>
    <name evidence="5" type="ORF">DSM02_3192</name>
</gene>
<evidence type="ECO:0000256" key="2">
    <source>
        <dbReference type="ARBA" id="ARBA00022963"/>
    </source>
</evidence>
<keyword evidence="3" id="KW-0443">Lipid metabolism</keyword>
<evidence type="ECO:0000256" key="3">
    <source>
        <dbReference type="ARBA" id="ARBA00023098"/>
    </source>
</evidence>
<proteinExistence type="predicted"/>
<dbReference type="GO" id="GO:0003847">
    <property type="term" value="F:1-alkyl-2-acetylglycerophosphocholine esterase activity"/>
    <property type="evidence" value="ECO:0007669"/>
    <property type="project" value="TreeGrafter"/>
</dbReference>
<sequence>MRLFEIILLITLTLLPFVWKRLALRFSPKYILFGLLAVVVLQLVLEGYRWQLLPAYVLAVLLVIRIYTADASKAFKVSVLSVLRFVLFPVLLIPAWILPAALPVFDLPEPRGAYAVGTDTVYVNTNRDEPITADPNDTRKLVLKIWYPADSVATNAKRDSYVDSVSRVGFANKYGLPASALNYLDYVKTYAYPKVAVAQGSFPVLLFSHGYGSKATGYYALLSELASQGYVVINMNHTYESLGTAFPNGEAAYFDYAYQQQIAADQMQTITPIQEAFKGKLDFEQRHPIVRDAIQDYFENDIQNRWVTDMQNILDLLPEWNTEGFLKGSMRLNQLGVFGHSVGGGAAGKLALTDERIRAGVNLDGIQWGTKIDTVFQKPFLYLSADWPTEHEDINSHVYRKKSTDYFYEAKILNTGHPNFMDIPFMIPVASLTGCGSIDPELGMEITTKLVTAFFDRHLRHKEDVDIEALKAEFELLELKAFKGDSVQ</sequence>
<dbReference type="EMBL" id="QOVK01000018">
    <property type="protein sequence ID" value="RXG17094.1"/>
    <property type="molecule type" value="Genomic_DNA"/>
</dbReference>
<feature type="transmembrane region" description="Helical" evidence="4">
    <location>
        <begin position="6"/>
        <end position="23"/>
    </location>
</feature>
<dbReference type="Proteomes" id="UP000289859">
    <property type="component" value="Unassembled WGS sequence"/>
</dbReference>
<dbReference type="AlphaFoldDB" id="A0A4Q0NYD9"/>